<sequence length="422" mass="44765">MRPFVTPTRRQQWKNRLPTVSAADALEDLEDGTLRYVSTGLDELDRYLAQSPLEEASLSERKGGLPRGQITEVWGPPASGKTAFGIQLVAGALADGHGAVWVDCAYKVCGRRMAAVAHAVHASRIGTEASSEAVFSERFAHFDCTSIPHLVALLCRPTASSVPSDTAVIVIDSLPTLINGAFPKGADNKQQGPPIGKGSGPSAKRLQTLQYLISALQKLAATRNCAVVILSQCATKLQMDGGATLTPSLSANVWEQGISTRLVLFRDWVWKDHDPSTVWFAGVQKLEGKAGPEAILSTAAFRVESTGLVEIQHDASQASIVTPAIRLQKRKLGDAGLEIPDSDEDDEEYGWRLDDDAAAPVPPQTQGSEDLILGVHRYEEDDEDANDDEEADGGLEDGAAGVDGAPTGAPTGADSGERAGPP</sequence>
<keyword evidence="4" id="KW-0067">ATP-binding</keyword>
<evidence type="ECO:0000313" key="9">
    <source>
        <dbReference type="EMBL" id="KAH7375133.1"/>
    </source>
</evidence>
<dbReference type="SUPFAM" id="SSF52540">
    <property type="entry name" value="P-loop containing nucleoside triphosphate hydrolases"/>
    <property type="match status" value="1"/>
</dbReference>
<dbReference type="GO" id="GO:0005524">
    <property type="term" value="F:ATP binding"/>
    <property type="evidence" value="ECO:0007669"/>
    <property type="project" value="UniProtKB-KW"/>
</dbReference>
<protein>
    <submittedName>
        <fullName evidence="9">P-loop containing nucleoside triphosphate hydrolase protein</fullName>
    </submittedName>
</protein>
<dbReference type="PANTHER" id="PTHR46239:SF1">
    <property type="entry name" value="DNA REPAIR PROTEIN RAD51 HOMOLOG 3"/>
    <property type="match status" value="1"/>
</dbReference>
<evidence type="ECO:0000256" key="1">
    <source>
        <dbReference type="ARBA" id="ARBA00004123"/>
    </source>
</evidence>
<name>A0A8K0TUM9_9PEZI</name>
<dbReference type="GO" id="GO:0005657">
    <property type="term" value="C:replication fork"/>
    <property type="evidence" value="ECO:0007669"/>
    <property type="project" value="TreeGrafter"/>
</dbReference>
<dbReference type="OrthoDB" id="5957327at2759"/>
<comment type="subcellular location">
    <subcellularLocation>
        <location evidence="1">Nucleus</location>
    </subcellularLocation>
</comment>
<evidence type="ECO:0000256" key="2">
    <source>
        <dbReference type="ARBA" id="ARBA00022741"/>
    </source>
</evidence>
<accession>A0A8K0TUM9</accession>
<evidence type="ECO:0000256" key="7">
    <source>
        <dbReference type="SAM" id="MobiDB-lite"/>
    </source>
</evidence>
<dbReference type="EMBL" id="JAGPXD010000001">
    <property type="protein sequence ID" value="KAH7375133.1"/>
    <property type="molecule type" value="Genomic_DNA"/>
</dbReference>
<evidence type="ECO:0000256" key="5">
    <source>
        <dbReference type="ARBA" id="ARBA00023204"/>
    </source>
</evidence>
<organism evidence="9 10">
    <name type="scientific">Plectosphaerella cucumerina</name>
    <dbReference type="NCBI Taxonomy" id="40658"/>
    <lineage>
        <taxon>Eukaryota</taxon>
        <taxon>Fungi</taxon>
        <taxon>Dikarya</taxon>
        <taxon>Ascomycota</taxon>
        <taxon>Pezizomycotina</taxon>
        <taxon>Sordariomycetes</taxon>
        <taxon>Hypocreomycetidae</taxon>
        <taxon>Glomerellales</taxon>
        <taxon>Plectosphaerellaceae</taxon>
        <taxon>Plectosphaerella</taxon>
    </lineage>
</organism>
<dbReference type="GO" id="GO:0007131">
    <property type="term" value="P:reciprocal meiotic recombination"/>
    <property type="evidence" value="ECO:0007669"/>
    <property type="project" value="TreeGrafter"/>
</dbReference>
<dbReference type="Gene3D" id="3.40.50.300">
    <property type="entry name" value="P-loop containing nucleotide triphosphate hydrolases"/>
    <property type="match status" value="1"/>
</dbReference>
<keyword evidence="10" id="KW-1185">Reference proteome</keyword>
<dbReference type="GO" id="GO:0033065">
    <property type="term" value="C:Rad51C-XRCC3 complex"/>
    <property type="evidence" value="ECO:0007669"/>
    <property type="project" value="TreeGrafter"/>
</dbReference>
<dbReference type="Proteomes" id="UP000813385">
    <property type="component" value="Unassembled WGS sequence"/>
</dbReference>
<dbReference type="InterPro" id="IPR027417">
    <property type="entry name" value="P-loop_NTPase"/>
</dbReference>
<evidence type="ECO:0000313" key="10">
    <source>
        <dbReference type="Proteomes" id="UP000813385"/>
    </source>
</evidence>
<reference evidence="9" key="1">
    <citation type="journal article" date="2021" name="Nat. Commun.">
        <title>Genetic determinants of endophytism in the Arabidopsis root mycobiome.</title>
        <authorList>
            <person name="Mesny F."/>
            <person name="Miyauchi S."/>
            <person name="Thiergart T."/>
            <person name="Pickel B."/>
            <person name="Atanasova L."/>
            <person name="Karlsson M."/>
            <person name="Huettel B."/>
            <person name="Barry K.W."/>
            <person name="Haridas S."/>
            <person name="Chen C."/>
            <person name="Bauer D."/>
            <person name="Andreopoulos W."/>
            <person name="Pangilinan J."/>
            <person name="LaButti K."/>
            <person name="Riley R."/>
            <person name="Lipzen A."/>
            <person name="Clum A."/>
            <person name="Drula E."/>
            <person name="Henrissat B."/>
            <person name="Kohler A."/>
            <person name="Grigoriev I.V."/>
            <person name="Martin F.M."/>
            <person name="Hacquard S."/>
        </authorList>
    </citation>
    <scope>NUCLEOTIDE SEQUENCE</scope>
    <source>
        <strain evidence="9">MPI-CAGE-AT-0016</strain>
    </source>
</reference>
<feature type="domain" description="RecA family profile 1" evidence="8">
    <location>
        <begin position="33"/>
        <end position="233"/>
    </location>
</feature>
<dbReference type="GO" id="GO:0000707">
    <property type="term" value="P:meiotic DNA recombinase assembly"/>
    <property type="evidence" value="ECO:0007669"/>
    <property type="project" value="TreeGrafter"/>
</dbReference>
<dbReference type="GO" id="GO:0140664">
    <property type="term" value="F:ATP-dependent DNA damage sensor activity"/>
    <property type="evidence" value="ECO:0007669"/>
    <property type="project" value="InterPro"/>
</dbReference>
<evidence type="ECO:0000256" key="4">
    <source>
        <dbReference type="ARBA" id="ARBA00022840"/>
    </source>
</evidence>
<keyword evidence="9" id="KW-0378">Hydrolase</keyword>
<dbReference type="GO" id="GO:0008821">
    <property type="term" value="F:crossover junction DNA endonuclease activity"/>
    <property type="evidence" value="ECO:0007669"/>
    <property type="project" value="TreeGrafter"/>
</dbReference>
<dbReference type="InterPro" id="IPR052093">
    <property type="entry name" value="HR_Repair_Mediator"/>
</dbReference>
<keyword evidence="2" id="KW-0547">Nucleotide-binding</keyword>
<feature type="compositionally biased region" description="Acidic residues" evidence="7">
    <location>
        <begin position="380"/>
        <end position="395"/>
    </location>
</feature>
<evidence type="ECO:0000259" key="8">
    <source>
        <dbReference type="PROSITE" id="PS50162"/>
    </source>
</evidence>
<feature type="region of interest" description="Disordered" evidence="7">
    <location>
        <begin position="355"/>
        <end position="422"/>
    </location>
</feature>
<dbReference type="InterPro" id="IPR020588">
    <property type="entry name" value="RecA_ATP-bd"/>
</dbReference>
<proteinExistence type="predicted"/>
<dbReference type="GO" id="GO:0000400">
    <property type="term" value="F:four-way junction DNA binding"/>
    <property type="evidence" value="ECO:0007669"/>
    <property type="project" value="TreeGrafter"/>
</dbReference>
<keyword evidence="5" id="KW-0234">DNA repair</keyword>
<dbReference type="PROSITE" id="PS50162">
    <property type="entry name" value="RECA_2"/>
    <property type="match status" value="1"/>
</dbReference>
<dbReference type="AlphaFoldDB" id="A0A8K0TUM9"/>
<dbReference type="CDD" id="cd01393">
    <property type="entry name" value="RecA-like"/>
    <property type="match status" value="1"/>
</dbReference>
<dbReference type="PANTHER" id="PTHR46239">
    <property type="entry name" value="DNA REPAIR PROTEIN RAD51 HOMOLOG 3 RAD51C"/>
    <property type="match status" value="1"/>
</dbReference>
<evidence type="ECO:0000256" key="3">
    <source>
        <dbReference type="ARBA" id="ARBA00022763"/>
    </source>
</evidence>
<keyword evidence="6" id="KW-0539">Nucleus</keyword>
<keyword evidence="3" id="KW-0227">DNA damage</keyword>
<dbReference type="GO" id="GO:0033063">
    <property type="term" value="C:Rad51B-Rad51C-Rad51D-XRCC2 complex"/>
    <property type="evidence" value="ECO:0007669"/>
    <property type="project" value="TreeGrafter"/>
</dbReference>
<gene>
    <name evidence="9" type="ORF">B0T11DRAFT_323205</name>
</gene>
<comment type="caution">
    <text evidence="9">The sequence shown here is derived from an EMBL/GenBank/DDBJ whole genome shotgun (WGS) entry which is preliminary data.</text>
</comment>
<evidence type="ECO:0000256" key="6">
    <source>
        <dbReference type="ARBA" id="ARBA00023242"/>
    </source>
</evidence>